<dbReference type="RefSeq" id="WP_130357175.1">
    <property type="nucleotide sequence ID" value="NZ_SGXC01000001.1"/>
</dbReference>
<accession>A0A4Q7NNC9</accession>
<dbReference type="AlphaFoldDB" id="A0A4Q7NNC9"/>
<gene>
    <name evidence="1" type="ORF">EV675_2084</name>
</gene>
<sequence length="64" mass="7284">MTSDQIKAKFRREGRTFSAFAREHNYRLNDVYRVLNGQYKGHYGKAHEIAVALGLKASADRQAA</sequence>
<dbReference type="InterPro" id="IPR010982">
    <property type="entry name" value="Lambda_DNA-bd_dom_sf"/>
</dbReference>
<dbReference type="OrthoDB" id="5679056at2"/>
<reference evidence="1 2" key="1">
    <citation type="submission" date="2019-02" db="EMBL/GenBank/DDBJ databases">
        <title>Genomic Encyclopedia of Type Strains, Phase IV (KMG-IV): sequencing the most valuable type-strain genomes for metagenomic binning, comparative biology and taxonomic classification.</title>
        <authorList>
            <person name="Goeker M."/>
        </authorList>
    </citation>
    <scope>NUCLEOTIDE SEQUENCE [LARGE SCALE GENOMIC DNA]</scope>
    <source>
        <strain evidence="1 2">K24</strain>
    </source>
</reference>
<organism evidence="1 2">
    <name type="scientific">Pigmentiphaga kullae</name>
    <dbReference type="NCBI Taxonomy" id="151784"/>
    <lineage>
        <taxon>Bacteria</taxon>
        <taxon>Pseudomonadati</taxon>
        <taxon>Pseudomonadota</taxon>
        <taxon>Betaproteobacteria</taxon>
        <taxon>Burkholderiales</taxon>
        <taxon>Alcaligenaceae</taxon>
        <taxon>Pigmentiphaga</taxon>
    </lineage>
</organism>
<dbReference type="EMBL" id="SGXC01000001">
    <property type="protein sequence ID" value="RZS86050.1"/>
    <property type="molecule type" value="Genomic_DNA"/>
</dbReference>
<keyword evidence="2" id="KW-1185">Reference proteome</keyword>
<dbReference type="Proteomes" id="UP000292445">
    <property type="component" value="Unassembled WGS sequence"/>
</dbReference>
<protein>
    <submittedName>
        <fullName evidence="1">Gp16 family phage-associated protein</fullName>
    </submittedName>
</protein>
<dbReference type="InterPro" id="IPR026365">
    <property type="entry name" value="BcepMu_gp16"/>
</dbReference>
<evidence type="ECO:0000313" key="2">
    <source>
        <dbReference type="Proteomes" id="UP000292445"/>
    </source>
</evidence>
<evidence type="ECO:0000313" key="1">
    <source>
        <dbReference type="EMBL" id="RZS86050.1"/>
    </source>
</evidence>
<dbReference type="NCBIfam" id="TIGR04111">
    <property type="entry name" value="BcepMu_gp16"/>
    <property type="match status" value="1"/>
</dbReference>
<comment type="caution">
    <text evidence="1">The sequence shown here is derived from an EMBL/GenBank/DDBJ whole genome shotgun (WGS) entry which is preliminary data.</text>
</comment>
<dbReference type="GO" id="GO:0003677">
    <property type="term" value="F:DNA binding"/>
    <property type="evidence" value="ECO:0007669"/>
    <property type="project" value="InterPro"/>
</dbReference>
<name>A0A4Q7NNC9_9BURK</name>
<proteinExistence type="predicted"/>
<dbReference type="Gene3D" id="1.10.260.40">
    <property type="entry name" value="lambda repressor-like DNA-binding domains"/>
    <property type="match status" value="1"/>
</dbReference>